<dbReference type="PANTHER" id="PTHR10887:SF537">
    <property type="entry name" value="HELICASE SENATAXIN-RELATED"/>
    <property type="match status" value="1"/>
</dbReference>
<dbReference type="GO" id="GO:0016604">
    <property type="term" value="C:nuclear body"/>
    <property type="evidence" value="ECO:0007669"/>
    <property type="project" value="TreeGrafter"/>
</dbReference>
<dbReference type="SUPFAM" id="SSF52540">
    <property type="entry name" value="P-loop containing nucleoside triphosphate hydrolases"/>
    <property type="match status" value="1"/>
</dbReference>
<evidence type="ECO:0000259" key="1">
    <source>
        <dbReference type="Pfam" id="PF13087"/>
    </source>
</evidence>
<keyword evidence="3" id="KW-1185">Reference proteome</keyword>
<sequence length="97" mass="11624">MRTRKAEDYGYRQSLMERLCRQLDAQLQNKVIDRLPVLHLTTQYRMHPKICLFPSNYVYNRALKTDMFLKSLQRLNVTLTRAKYSLFILGHLKTLMC</sequence>
<reference evidence="2" key="1">
    <citation type="submission" date="2022-12" db="EMBL/GenBank/DDBJ databases">
        <authorList>
            <person name="Alioto T."/>
            <person name="Alioto T."/>
            <person name="Gomez Garrido J."/>
        </authorList>
    </citation>
    <scope>NUCLEOTIDE SEQUENCE</scope>
</reference>
<gene>
    <name evidence="2" type="ORF">PODLI_1B026047</name>
</gene>
<dbReference type="PANTHER" id="PTHR10887">
    <property type="entry name" value="DNA2/NAM7 HELICASE FAMILY"/>
    <property type="match status" value="1"/>
</dbReference>
<accession>A0AA35PN21</accession>
<evidence type="ECO:0000313" key="2">
    <source>
        <dbReference type="EMBL" id="CAI5794154.1"/>
    </source>
</evidence>
<dbReference type="InterPro" id="IPR045055">
    <property type="entry name" value="DNA2/NAM7-like"/>
</dbReference>
<feature type="domain" description="DNA2/NAM7 helicase-like C-terminal" evidence="1">
    <location>
        <begin position="11"/>
        <end position="65"/>
    </location>
</feature>
<dbReference type="Pfam" id="PF13087">
    <property type="entry name" value="AAA_12"/>
    <property type="match status" value="1"/>
</dbReference>
<evidence type="ECO:0000313" key="3">
    <source>
        <dbReference type="Proteomes" id="UP001178461"/>
    </source>
</evidence>
<dbReference type="Gene3D" id="3.40.50.300">
    <property type="entry name" value="P-loop containing nucleotide triphosphate hydrolases"/>
    <property type="match status" value="1"/>
</dbReference>
<dbReference type="GO" id="GO:0006369">
    <property type="term" value="P:termination of RNA polymerase II transcription"/>
    <property type="evidence" value="ECO:0007669"/>
    <property type="project" value="TreeGrafter"/>
</dbReference>
<dbReference type="InterPro" id="IPR027417">
    <property type="entry name" value="P-loop_NTPase"/>
</dbReference>
<protein>
    <recommendedName>
        <fullName evidence="1">DNA2/NAM7 helicase-like C-terminal domain-containing protein</fullName>
    </recommendedName>
</protein>
<organism evidence="2 3">
    <name type="scientific">Podarcis lilfordi</name>
    <name type="common">Lilford's wall lizard</name>
    <dbReference type="NCBI Taxonomy" id="74358"/>
    <lineage>
        <taxon>Eukaryota</taxon>
        <taxon>Metazoa</taxon>
        <taxon>Chordata</taxon>
        <taxon>Craniata</taxon>
        <taxon>Vertebrata</taxon>
        <taxon>Euteleostomi</taxon>
        <taxon>Lepidosauria</taxon>
        <taxon>Squamata</taxon>
        <taxon>Bifurcata</taxon>
        <taxon>Unidentata</taxon>
        <taxon>Episquamata</taxon>
        <taxon>Laterata</taxon>
        <taxon>Lacertibaenia</taxon>
        <taxon>Lacertidae</taxon>
        <taxon>Podarcis</taxon>
    </lineage>
</organism>
<proteinExistence type="predicted"/>
<dbReference type="AlphaFoldDB" id="A0AA35PN21"/>
<dbReference type="Proteomes" id="UP001178461">
    <property type="component" value="Chromosome Z"/>
</dbReference>
<name>A0AA35PN21_9SAUR</name>
<dbReference type="InterPro" id="IPR041679">
    <property type="entry name" value="DNA2/NAM7-like_C"/>
</dbReference>
<dbReference type="GO" id="GO:0001147">
    <property type="term" value="F:transcription termination site sequence-specific DNA binding"/>
    <property type="evidence" value="ECO:0007669"/>
    <property type="project" value="TreeGrafter"/>
</dbReference>
<dbReference type="EMBL" id="OX395140">
    <property type="protein sequence ID" value="CAI5794154.1"/>
    <property type="molecule type" value="Genomic_DNA"/>
</dbReference>